<evidence type="ECO:0000256" key="1">
    <source>
        <dbReference type="ARBA" id="ARBA00006739"/>
    </source>
</evidence>
<accession>A0A538SFM9</accession>
<evidence type="ECO:0000313" key="5">
    <source>
        <dbReference type="EMBL" id="TMQ50167.1"/>
    </source>
</evidence>
<dbReference type="EMBL" id="VBOT01000105">
    <property type="protein sequence ID" value="TMQ50167.1"/>
    <property type="molecule type" value="Genomic_DNA"/>
</dbReference>
<dbReference type="Proteomes" id="UP000320184">
    <property type="component" value="Unassembled WGS sequence"/>
</dbReference>
<dbReference type="GO" id="GO:0016757">
    <property type="term" value="F:glycosyltransferase activity"/>
    <property type="evidence" value="ECO:0007669"/>
    <property type="project" value="UniProtKB-KW"/>
</dbReference>
<dbReference type="PANTHER" id="PTHR43685">
    <property type="entry name" value="GLYCOSYLTRANSFERASE"/>
    <property type="match status" value="1"/>
</dbReference>
<organism evidence="5 6">
    <name type="scientific">Eiseniibacteriota bacterium</name>
    <dbReference type="NCBI Taxonomy" id="2212470"/>
    <lineage>
        <taxon>Bacteria</taxon>
        <taxon>Candidatus Eiseniibacteriota</taxon>
    </lineage>
</organism>
<dbReference type="InterPro" id="IPR001173">
    <property type="entry name" value="Glyco_trans_2-like"/>
</dbReference>
<proteinExistence type="inferred from homology"/>
<dbReference type="InterPro" id="IPR050834">
    <property type="entry name" value="Glycosyltransf_2"/>
</dbReference>
<dbReference type="Pfam" id="PF00535">
    <property type="entry name" value="Glycos_transf_2"/>
    <property type="match status" value="1"/>
</dbReference>
<comment type="similarity">
    <text evidence="1">Belongs to the glycosyltransferase 2 family.</text>
</comment>
<dbReference type="InterPro" id="IPR029044">
    <property type="entry name" value="Nucleotide-diphossugar_trans"/>
</dbReference>
<gene>
    <name evidence="5" type="ORF">E6K73_08500</name>
</gene>
<evidence type="ECO:0000256" key="2">
    <source>
        <dbReference type="ARBA" id="ARBA00022676"/>
    </source>
</evidence>
<sequence length="327" mass="36882">MVCYLPPVPALSVLLPVRDALPYLRPALASLRRQTFQDFEIIAVDDGSSDGSGEALEKAAARVPALHVIHTPPRGLPAALATALTHARGRWIARQDADDISHRRRFELQLEELRGSPETAVVGSRVRLFPAGEVGVGMRRWVLWHNALLAHQAMANEALIDSPLAHGSATMRRNWLERAGGWVDRGWPEDVDLWLRLIEAGARFSKRPEVLYAWRQHSRSATRRDPRYLRDRFDALRMEALERGVLARSRSLTLIGVGRSLVRWRAILATRRRVRVVEAPRPSPGLVENLRPPIVLVFGALAARERWRAAFRHCDTMAERGQFVFIA</sequence>
<evidence type="ECO:0000259" key="4">
    <source>
        <dbReference type="Pfam" id="PF00535"/>
    </source>
</evidence>
<dbReference type="PANTHER" id="PTHR43685:SF5">
    <property type="entry name" value="GLYCOSYLTRANSFERASE EPSE-RELATED"/>
    <property type="match status" value="1"/>
</dbReference>
<dbReference type="SUPFAM" id="SSF53448">
    <property type="entry name" value="Nucleotide-diphospho-sugar transferases"/>
    <property type="match status" value="1"/>
</dbReference>
<evidence type="ECO:0000313" key="6">
    <source>
        <dbReference type="Proteomes" id="UP000320184"/>
    </source>
</evidence>
<keyword evidence="3 5" id="KW-0808">Transferase</keyword>
<comment type="caution">
    <text evidence="5">The sequence shown here is derived from an EMBL/GenBank/DDBJ whole genome shotgun (WGS) entry which is preliminary data.</text>
</comment>
<keyword evidence="2" id="KW-0328">Glycosyltransferase</keyword>
<dbReference type="Gene3D" id="3.90.550.10">
    <property type="entry name" value="Spore Coat Polysaccharide Biosynthesis Protein SpsA, Chain A"/>
    <property type="match status" value="1"/>
</dbReference>
<reference evidence="5 6" key="1">
    <citation type="journal article" date="2019" name="Nat. Microbiol.">
        <title>Mediterranean grassland soil C-N compound turnover is dependent on rainfall and depth, and is mediated by genomically divergent microorganisms.</title>
        <authorList>
            <person name="Diamond S."/>
            <person name="Andeer P.F."/>
            <person name="Li Z."/>
            <person name="Crits-Christoph A."/>
            <person name="Burstein D."/>
            <person name="Anantharaman K."/>
            <person name="Lane K.R."/>
            <person name="Thomas B.C."/>
            <person name="Pan C."/>
            <person name="Northen T.R."/>
            <person name="Banfield J.F."/>
        </authorList>
    </citation>
    <scope>NUCLEOTIDE SEQUENCE [LARGE SCALE GENOMIC DNA]</scope>
    <source>
        <strain evidence="5">WS_3</strain>
    </source>
</reference>
<dbReference type="AlphaFoldDB" id="A0A538SFM9"/>
<feature type="domain" description="Glycosyltransferase 2-like" evidence="4">
    <location>
        <begin position="12"/>
        <end position="177"/>
    </location>
</feature>
<evidence type="ECO:0000256" key="3">
    <source>
        <dbReference type="ARBA" id="ARBA00022679"/>
    </source>
</evidence>
<protein>
    <submittedName>
        <fullName evidence="5">Glycosyltransferase</fullName>
    </submittedName>
</protein>
<name>A0A538SFM9_UNCEI</name>